<evidence type="ECO:0000313" key="2">
    <source>
        <dbReference type="EMBL" id="CAH1992097.1"/>
    </source>
</evidence>
<sequence>MMDACARCGHQDMKSPRSIQPGEPGMRMFCRELFSTFQKAKHFIYKGTSSRHNANARSNYSVLDASAQ</sequence>
<dbReference type="Proteomes" id="UP001152888">
    <property type="component" value="Unassembled WGS sequence"/>
</dbReference>
<accession>A0A9P0LCG4</accession>
<organism evidence="2 3">
    <name type="scientific">Acanthoscelides obtectus</name>
    <name type="common">Bean weevil</name>
    <name type="synonym">Bruchus obtectus</name>
    <dbReference type="NCBI Taxonomy" id="200917"/>
    <lineage>
        <taxon>Eukaryota</taxon>
        <taxon>Metazoa</taxon>
        <taxon>Ecdysozoa</taxon>
        <taxon>Arthropoda</taxon>
        <taxon>Hexapoda</taxon>
        <taxon>Insecta</taxon>
        <taxon>Pterygota</taxon>
        <taxon>Neoptera</taxon>
        <taxon>Endopterygota</taxon>
        <taxon>Coleoptera</taxon>
        <taxon>Polyphaga</taxon>
        <taxon>Cucujiformia</taxon>
        <taxon>Chrysomeloidea</taxon>
        <taxon>Chrysomelidae</taxon>
        <taxon>Bruchinae</taxon>
        <taxon>Bruchini</taxon>
        <taxon>Acanthoscelides</taxon>
    </lineage>
</organism>
<feature type="region of interest" description="Disordered" evidence="1">
    <location>
        <begin position="1"/>
        <end position="24"/>
    </location>
</feature>
<evidence type="ECO:0000313" key="3">
    <source>
        <dbReference type="Proteomes" id="UP001152888"/>
    </source>
</evidence>
<keyword evidence="3" id="KW-1185">Reference proteome</keyword>
<protein>
    <submittedName>
        <fullName evidence="2">Uncharacterized protein</fullName>
    </submittedName>
</protein>
<comment type="caution">
    <text evidence="2">The sequence shown here is derived from an EMBL/GenBank/DDBJ whole genome shotgun (WGS) entry which is preliminary data.</text>
</comment>
<proteinExistence type="predicted"/>
<evidence type="ECO:0000256" key="1">
    <source>
        <dbReference type="SAM" id="MobiDB-lite"/>
    </source>
</evidence>
<reference evidence="2" key="1">
    <citation type="submission" date="2022-03" db="EMBL/GenBank/DDBJ databases">
        <authorList>
            <person name="Sayadi A."/>
        </authorList>
    </citation>
    <scope>NUCLEOTIDE SEQUENCE</scope>
</reference>
<dbReference type="AlphaFoldDB" id="A0A9P0LCG4"/>
<dbReference type="EMBL" id="CAKOFQ010007135">
    <property type="protein sequence ID" value="CAH1992097.1"/>
    <property type="molecule type" value="Genomic_DNA"/>
</dbReference>
<gene>
    <name evidence="2" type="ORF">ACAOBT_LOCUS20669</name>
</gene>
<name>A0A9P0LCG4_ACAOB</name>